<feature type="transmembrane region" description="Helical" evidence="1">
    <location>
        <begin position="20"/>
        <end position="42"/>
    </location>
</feature>
<gene>
    <name evidence="2" type="ORF">BSZ05_25715</name>
    <name evidence="3" type="ORF">ECB94_22360</name>
</gene>
<evidence type="ECO:0000313" key="4">
    <source>
        <dbReference type="Proteomes" id="UP000197092"/>
    </source>
</evidence>
<dbReference type="Proteomes" id="UP000279760">
    <property type="component" value="Chromosome 2"/>
</dbReference>
<evidence type="ECO:0000256" key="1">
    <source>
        <dbReference type="SAM" id="Phobius"/>
    </source>
</evidence>
<keyword evidence="1" id="KW-0812">Transmembrane</keyword>
<protein>
    <submittedName>
        <fullName evidence="3">Uncharacterized protein</fullName>
    </submittedName>
</protein>
<dbReference type="EMBL" id="CP018309">
    <property type="protein sequence ID" value="ASI93144.1"/>
    <property type="molecule type" value="Genomic_DNA"/>
</dbReference>
<dbReference type="Proteomes" id="UP000197092">
    <property type="component" value="Chromosome 2"/>
</dbReference>
<dbReference type="RefSeq" id="WP_006069349.1">
    <property type="nucleotide sequence ID" value="NZ_CP018309.1"/>
</dbReference>
<accession>A0A241TDD5</accession>
<proteinExistence type="predicted"/>
<reference evidence="3 5" key="3">
    <citation type="submission" date="2018-11" db="EMBL/GenBank/DDBJ databases">
        <title>Complete Genome Sequence of Vbrio mediterranei 117-T6: a Potential Pathogen Bacteria Isolated from the Conchocelis of Pyropia.</title>
        <authorList>
            <person name="Liu Q."/>
        </authorList>
    </citation>
    <scope>NUCLEOTIDE SEQUENCE [LARGE SCALE GENOMIC DNA]</scope>
    <source>
        <strain evidence="3 5">117-T6</strain>
    </source>
</reference>
<keyword evidence="1" id="KW-1133">Transmembrane helix</keyword>
<reference evidence="4" key="1">
    <citation type="submission" date="2016-12" db="EMBL/GenBank/DDBJ databases">
        <title>Comparative genomic analysis reveals the diversity, evolution, and environmental adaptation strategies of the genus Vibrio.</title>
        <authorList>
            <person name="Lin H."/>
            <person name="Wang X."/>
            <person name="Zhang X.-H."/>
        </authorList>
    </citation>
    <scope>NUCLEOTIDE SEQUENCE [LARGE SCALE GENOMIC DNA]</scope>
    <source>
        <strain evidence="4">QT6D1</strain>
    </source>
</reference>
<dbReference type="EMBL" id="CP033578">
    <property type="protein sequence ID" value="AYV24014.1"/>
    <property type="molecule type" value="Genomic_DNA"/>
</dbReference>
<sequence length="99" mass="10447">MSNQPDSNLTMLVDTPIKKVALVAFIITNIGMFAVPAGLGALGASMSWSAEQTVSIVGIGFAINEVILFGSIAILGKPLVGLIKRKIKTLFKSSKRNSK</sequence>
<name>A0A241TDD5_9VIBR</name>
<evidence type="ECO:0000313" key="3">
    <source>
        <dbReference type="EMBL" id="AYV24014.1"/>
    </source>
</evidence>
<evidence type="ECO:0000313" key="2">
    <source>
        <dbReference type="EMBL" id="ASI93144.1"/>
    </source>
</evidence>
<reference evidence="2" key="2">
    <citation type="journal article" date="2018" name="BMC Genomics">
        <title>Comparative genomic analysis reveals the evolution and environmental adaptation strategies of vibrios.</title>
        <authorList>
            <person name="Lin H."/>
            <person name="Yu M."/>
            <person name="Wang X."/>
            <person name="Zhang X.H."/>
        </authorList>
    </citation>
    <scope>NUCLEOTIDE SEQUENCE</scope>
    <source>
        <strain evidence="2">QT6D1</strain>
    </source>
</reference>
<dbReference type="STRING" id="689.VME0621_03323"/>
<organism evidence="3 5">
    <name type="scientific">Vibrio mediterranei</name>
    <dbReference type="NCBI Taxonomy" id="689"/>
    <lineage>
        <taxon>Bacteria</taxon>
        <taxon>Pseudomonadati</taxon>
        <taxon>Pseudomonadota</taxon>
        <taxon>Gammaproteobacteria</taxon>
        <taxon>Vibrionales</taxon>
        <taxon>Vibrionaceae</taxon>
        <taxon>Vibrio</taxon>
    </lineage>
</organism>
<evidence type="ECO:0000313" key="5">
    <source>
        <dbReference type="Proteomes" id="UP000279760"/>
    </source>
</evidence>
<feature type="transmembrane region" description="Helical" evidence="1">
    <location>
        <begin position="54"/>
        <end position="76"/>
    </location>
</feature>
<dbReference type="GeneID" id="64087949"/>
<dbReference type="KEGG" id="vsh:BSZ05_25715"/>
<dbReference type="AlphaFoldDB" id="A0A241TDD5"/>
<keyword evidence="1" id="KW-0472">Membrane</keyword>